<comment type="subcellular location">
    <subcellularLocation>
        <location evidence="1">Nucleus</location>
    </subcellularLocation>
</comment>
<dbReference type="Pfam" id="PF00249">
    <property type="entry name" value="Myb_DNA-binding"/>
    <property type="match status" value="1"/>
</dbReference>
<dbReference type="PANTHER" id="PTHR31003:SF19">
    <property type="entry name" value="MYB FAMILY TRANSCRIPTION FACTOR EFM"/>
    <property type="match status" value="1"/>
</dbReference>
<keyword evidence="4" id="KW-0804">Transcription</keyword>
<dbReference type="Gene3D" id="1.10.10.60">
    <property type="entry name" value="Homeodomain-like"/>
    <property type="match status" value="1"/>
</dbReference>
<organism evidence="8 9">
    <name type="scientific">Sphagnum troendelagicum</name>
    <dbReference type="NCBI Taxonomy" id="128251"/>
    <lineage>
        <taxon>Eukaryota</taxon>
        <taxon>Viridiplantae</taxon>
        <taxon>Streptophyta</taxon>
        <taxon>Embryophyta</taxon>
        <taxon>Bryophyta</taxon>
        <taxon>Sphagnophytina</taxon>
        <taxon>Sphagnopsida</taxon>
        <taxon>Sphagnales</taxon>
        <taxon>Sphagnaceae</taxon>
        <taxon>Sphagnum</taxon>
    </lineage>
</organism>
<dbReference type="PROSITE" id="PS51294">
    <property type="entry name" value="HTH_MYB"/>
    <property type="match status" value="1"/>
</dbReference>
<protein>
    <recommendedName>
        <fullName evidence="7">HTH myb-type domain-containing protein</fullName>
    </recommendedName>
</protein>
<dbReference type="InterPro" id="IPR006447">
    <property type="entry name" value="Myb_dom_plants"/>
</dbReference>
<evidence type="ECO:0000313" key="8">
    <source>
        <dbReference type="EMBL" id="CAK9229926.1"/>
    </source>
</evidence>
<feature type="region of interest" description="Disordered" evidence="6">
    <location>
        <begin position="368"/>
        <end position="387"/>
    </location>
</feature>
<evidence type="ECO:0000313" key="9">
    <source>
        <dbReference type="Proteomes" id="UP001497512"/>
    </source>
</evidence>
<evidence type="ECO:0000256" key="6">
    <source>
        <dbReference type="SAM" id="MobiDB-lite"/>
    </source>
</evidence>
<evidence type="ECO:0000256" key="2">
    <source>
        <dbReference type="ARBA" id="ARBA00023015"/>
    </source>
</evidence>
<keyword evidence="2" id="KW-0805">Transcription regulation</keyword>
<feature type="domain" description="HTH myb-type" evidence="7">
    <location>
        <begin position="274"/>
        <end position="334"/>
    </location>
</feature>
<gene>
    <name evidence="8" type="ORF">CSSPTR1EN2_LOCUS19977</name>
</gene>
<evidence type="ECO:0000256" key="1">
    <source>
        <dbReference type="ARBA" id="ARBA00004123"/>
    </source>
</evidence>
<dbReference type="Proteomes" id="UP001497512">
    <property type="component" value="Chromosome 6"/>
</dbReference>
<reference evidence="8" key="1">
    <citation type="submission" date="2024-02" db="EMBL/GenBank/DDBJ databases">
        <authorList>
            <consortium name="ELIXIR-Norway"/>
            <consortium name="Elixir Norway"/>
        </authorList>
    </citation>
    <scope>NUCLEOTIDE SEQUENCE</scope>
</reference>
<evidence type="ECO:0000256" key="5">
    <source>
        <dbReference type="ARBA" id="ARBA00023242"/>
    </source>
</evidence>
<keyword evidence="3" id="KW-0238">DNA-binding</keyword>
<dbReference type="InterPro" id="IPR044787">
    <property type="entry name" value="HHO5-like"/>
</dbReference>
<dbReference type="InterPro" id="IPR001005">
    <property type="entry name" value="SANT/Myb"/>
</dbReference>
<proteinExistence type="predicted"/>
<dbReference type="SUPFAM" id="SSF46689">
    <property type="entry name" value="Homeodomain-like"/>
    <property type="match status" value="1"/>
</dbReference>
<dbReference type="NCBIfam" id="TIGR01557">
    <property type="entry name" value="myb_SHAQKYF"/>
    <property type="match status" value="1"/>
</dbReference>
<dbReference type="InterPro" id="IPR017930">
    <property type="entry name" value="Myb_dom"/>
</dbReference>
<evidence type="ECO:0000259" key="7">
    <source>
        <dbReference type="PROSITE" id="PS51294"/>
    </source>
</evidence>
<name>A0ABP0UW17_9BRYO</name>
<sequence length="470" mass="50842">MGFSSDLSLGCHTQALSCASTITSLKVSLPELEENQLGRQLHALEDERQKIEAFKRELPLCMQLLEEAIAKLKEQLEEVQPAPGTPQPLQLRCSTPEKISSPNGNNMLVLKEFMPLKKKQCQSLRREEVGNDLQGDQPVEQPRGIDIGRPALMAEAQLWTQQANSSIRSSRGLLSSKQHSTGAFLPFTRKQVNVPVLSQSDHVTSNGGNLSLSYANPLPGFQAQAFPVAEPELGSIDAGPSPQKLDAPGCMKSGPFSNGVLGAGSTCSAGGSQSHRKARRCWSPDLHQRFVHVLQQLGGSQVATPKQIRELMNVDGLTNDEVKSHLQKYRLHTRRPSPPPQTASAPAPQLVVLGSIWGSDPDYMAGSAAQTAVEVHDPSPRHPRQQYASYCKPSVQQDQFAHFNNGRSENKQRLQESVCVKSQQAVSQSQTSPQGSSQITNQLSGGAGYQDDSGGEDAKPDSAPVGKDRG</sequence>
<keyword evidence="5" id="KW-0539">Nucleus</keyword>
<evidence type="ECO:0000256" key="3">
    <source>
        <dbReference type="ARBA" id="ARBA00023125"/>
    </source>
</evidence>
<dbReference type="EMBL" id="OZ019898">
    <property type="protein sequence ID" value="CAK9229926.1"/>
    <property type="molecule type" value="Genomic_DNA"/>
</dbReference>
<keyword evidence="9" id="KW-1185">Reference proteome</keyword>
<feature type="region of interest" description="Disordered" evidence="6">
    <location>
        <begin position="408"/>
        <end position="470"/>
    </location>
</feature>
<evidence type="ECO:0000256" key="4">
    <source>
        <dbReference type="ARBA" id="ARBA00023163"/>
    </source>
</evidence>
<feature type="compositionally biased region" description="Low complexity" evidence="6">
    <location>
        <begin position="427"/>
        <end position="438"/>
    </location>
</feature>
<dbReference type="Pfam" id="PF26575">
    <property type="entry name" value="HHO5_N"/>
    <property type="match status" value="1"/>
</dbReference>
<dbReference type="InterPro" id="IPR058673">
    <property type="entry name" value="HHO5-like_N"/>
</dbReference>
<accession>A0ABP0UW17</accession>
<feature type="compositionally biased region" description="Basic and acidic residues" evidence="6">
    <location>
        <begin position="456"/>
        <end position="470"/>
    </location>
</feature>
<dbReference type="InterPro" id="IPR009057">
    <property type="entry name" value="Homeodomain-like_sf"/>
</dbReference>
<dbReference type="PANTHER" id="PTHR31003">
    <property type="entry name" value="MYB FAMILY TRANSCRIPTION FACTOR"/>
    <property type="match status" value="1"/>
</dbReference>